<gene>
    <name evidence="3" type="primary">LOC104736276</name>
</gene>
<accession>A0ABM1QT56</accession>
<dbReference type="InterPro" id="IPR053781">
    <property type="entry name" value="F-box_AtFBL13-like"/>
</dbReference>
<protein>
    <submittedName>
        <fullName evidence="3">LOW QUALITY PROTEIN: putative F-box/FBD/LRR-repeat protein At5g22670</fullName>
    </submittedName>
</protein>
<evidence type="ECO:0000313" key="2">
    <source>
        <dbReference type="Proteomes" id="UP000694864"/>
    </source>
</evidence>
<dbReference type="Gene3D" id="1.20.1280.50">
    <property type="match status" value="1"/>
</dbReference>
<name>A0ABM1QT56_CAMSA</name>
<dbReference type="PANTHER" id="PTHR31900">
    <property type="entry name" value="F-BOX/RNI SUPERFAMILY PROTEIN-RELATED"/>
    <property type="match status" value="1"/>
</dbReference>
<dbReference type="SUPFAM" id="SSF81383">
    <property type="entry name" value="F-box domain"/>
    <property type="match status" value="1"/>
</dbReference>
<reference evidence="3" key="2">
    <citation type="submission" date="2025-08" db="UniProtKB">
        <authorList>
            <consortium name="RefSeq"/>
        </authorList>
    </citation>
    <scope>IDENTIFICATION</scope>
    <source>
        <tissue evidence="3">Leaf</tissue>
    </source>
</reference>
<dbReference type="Gene3D" id="3.80.10.10">
    <property type="entry name" value="Ribonuclease Inhibitor"/>
    <property type="match status" value="1"/>
</dbReference>
<dbReference type="RefSeq" id="XP_019089944.1">
    <property type="nucleotide sequence ID" value="XM_019234399.1"/>
</dbReference>
<reference evidence="2" key="1">
    <citation type="journal article" date="2014" name="Nat. Commun.">
        <title>The emerging biofuel crop Camelina sativa retains a highly undifferentiated hexaploid genome structure.</title>
        <authorList>
            <person name="Kagale S."/>
            <person name="Koh C."/>
            <person name="Nixon J."/>
            <person name="Bollina V."/>
            <person name="Clarke W.E."/>
            <person name="Tuteja R."/>
            <person name="Spillane C."/>
            <person name="Robinson S.J."/>
            <person name="Links M.G."/>
            <person name="Clarke C."/>
            <person name="Higgins E.E."/>
            <person name="Huebert T."/>
            <person name="Sharpe A.G."/>
            <person name="Parkin I.A."/>
        </authorList>
    </citation>
    <scope>NUCLEOTIDE SEQUENCE [LARGE SCALE GENOMIC DNA]</scope>
    <source>
        <strain evidence="2">cv. DH55</strain>
    </source>
</reference>
<sequence length="475" mass="54563">MSERGRRRVGEDRISFLPDHLLCQILSDLPTKIAVRTCVLSKRWKSVWLSVPLLDLDVSESPAGYSEFASVVHRFLDISRETRIHKLRLFLMRNQPYQSYLSQWIHNAVMRKVQHLDVVICRLSYIGEKLMPLSLYTCESLVSLKLNNVTVADFENVSLPRLKIMHLVDNRYANDALLENLISSCPVLEDLKVVRYVEREYIVKVLRVRSQSLKILKLVLDSDGYGLASIDDLEVAIDAPGLSYLSLEDHQSKRFVISSLSSLAKVDIDVSFDAVRIVLRNVALKRSVVRNFLTSLSSVTDMTMSGTTLTLLSRYMIEEPLPQFPYMIQFCAVFYNSDLEKLPNFLESFPNLKSLVLELEEYKKNNLLIFSSSVPKCLKSSLENVEIRTPISGAEPEMKLVKYFLENSAVLKKFTLHLRCKRMEKESIIFMELLRFRRCSASCEVDVELEGTYLSKCDTQVLVTLKFAVFPFRIV</sequence>
<dbReference type="Pfam" id="PF08387">
    <property type="entry name" value="FBD"/>
    <property type="match status" value="1"/>
</dbReference>
<organism evidence="2 3">
    <name type="scientific">Camelina sativa</name>
    <name type="common">False flax</name>
    <name type="synonym">Myagrum sativum</name>
    <dbReference type="NCBI Taxonomy" id="90675"/>
    <lineage>
        <taxon>Eukaryota</taxon>
        <taxon>Viridiplantae</taxon>
        <taxon>Streptophyta</taxon>
        <taxon>Embryophyta</taxon>
        <taxon>Tracheophyta</taxon>
        <taxon>Spermatophyta</taxon>
        <taxon>Magnoliopsida</taxon>
        <taxon>eudicotyledons</taxon>
        <taxon>Gunneridae</taxon>
        <taxon>Pentapetalae</taxon>
        <taxon>rosids</taxon>
        <taxon>malvids</taxon>
        <taxon>Brassicales</taxon>
        <taxon>Brassicaceae</taxon>
        <taxon>Camelineae</taxon>
        <taxon>Camelina</taxon>
    </lineage>
</organism>
<feature type="domain" description="FBD" evidence="1">
    <location>
        <begin position="376"/>
        <end position="448"/>
    </location>
</feature>
<keyword evidence="2" id="KW-1185">Reference proteome</keyword>
<dbReference type="GeneID" id="104736276"/>
<dbReference type="CDD" id="cd22160">
    <property type="entry name" value="F-box_AtFBL13-like"/>
    <property type="match status" value="1"/>
</dbReference>
<dbReference type="InterPro" id="IPR036047">
    <property type="entry name" value="F-box-like_dom_sf"/>
</dbReference>
<dbReference type="Proteomes" id="UP000694864">
    <property type="component" value="Chromosome 13"/>
</dbReference>
<evidence type="ECO:0000259" key="1">
    <source>
        <dbReference type="SMART" id="SM00579"/>
    </source>
</evidence>
<evidence type="ECO:0000313" key="3">
    <source>
        <dbReference type="RefSeq" id="XP_019089944.1"/>
    </source>
</evidence>
<dbReference type="SUPFAM" id="SSF52047">
    <property type="entry name" value="RNI-like"/>
    <property type="match status" value="1"/>
</dbReference>
<dbReference type="Pfam" id="PF00646">
    <property type="entry name" value="F-box"/>
    <property type="match status" value="1"/>
</dbReference>
<dbReference type="Pfam" id="PF24758">
    <property type="entry name" value="LRR_At5g56370"/>
    <property type="match status" value="1"/>
</dbReference>
<dbReference type="InterPro" id="IPR032675">
    <property type="entry name" value="LRR_dom_sf"/>
</dbReference>
<dbReference type="InterPro" id="IPR055411">
    <property type="entry name" value="LRR_FXL15/At3g58940/PEG3-like"/>
</dbReference>
<dbReference type="SMART" id="SM00579">
    <property type="entry name" value="FBD"/>
    <property type="match status" value="1"/>
</dbReference>
<dbReference type="InterPro" id="IPR050232">
    <property type="entry name" value="FBL13/AtMIF1-like"/>
</dbReference>
<proteinExistence type="predicted"/>
<dbReference type="InterPro" id="IPR001810">
    <property type="entry name" value="F-box_dom"/>
</dbReference>
<dbReference type="InterPro" id="IPR006566">
    <property type="entry name" value="FBD"/>
</dbReference>
<dbReference type="PANTHER" id="PTHR31900:SF33">
    <property type="entry name" value="PROTEIN WITH RNI-LIKE_FBD-LIKE DOMAIN"/>
    <property type="match status" value="1"/>
</dbReference>